<feature type="transmembrane region" description="Helical" evidence="12">
    <location>
        <begin position="477"/>
        <end position="496"/>
    </location>
</feature>
<evidence type="ECO:0000256" key="1">
    <source>
        <dbReference type="ARBA" id="ARBA00004141"/>
    </source>
</evidence>
<evidence type="ECO:0000256" key="6">
    <source>
        <dbReference type="ARBA" id="ARBA00022989"/>
    </source>
</evidence>
<dbReference type="GO" id="GO:0005886">
    <property type="term" value="C:plasma membrane"/>
    <property type="evidence" value="ECO:0007669"/>
    <property type="project" value="TreeGrafter"/>
</dbReference>
<dbReference type="Gene3D" id="1.10.4160.10">
    <property type="entry name" value="Hydantoin permease"/>
    <property type="match status" value="1"/>
</dbReference>
<feature type="transmembrane region" description="Helical" evidence="12">
    <location>
        <begin position="276"/>
        <end position="301"/>
    </location>
</feature>
<feature type="transmembrane region" description="Helical" evidence="12">
    <location>
        <begin position="236"/>
        <end position="255"/>
    </location>
</feature>
<proteinExistence type="inferred from homology"/>
<keyword evidence="9 12" id="KW-0472">Membrane</keyword>
<dbReference type="InterPro" id="IPR012681">
    <property type="entry name" value="NCS1"/>
</dbReference>
<protein>
    <recommendedName>
        <fullName evidence="11">Vacuolar protein sorting-associated protein 74</fullName>
    </recommendedName>
</protein>
<feature type="transmembrane region" description="Helical" evidence="12">
    <location>
        <begin position="391"/>
        <end position="416"/>
    </location>
</feature>
<feature type="transmembrane region" description="Helical" evidence="12">
    <location>
        <begin position="127"/>
        <end position="150"/>
    </location>
</feature>
<dbReference type="GO" id="GO:0070273">
    <property type="term" value="F:phosphatidylinositol-4-phosphate binding"/>
    <property type="evidence" value="ECO:0007669"/>
    <property type="project" value="InterPro"/>
</dbReference>
<evidence type="ECO:0000256" key="10">
    <source>
        <dbReference type="ARBA" id="ARBA00058727"/>
    </source>
</evidence>
<dbReference type="InterPro" id="IPR008628">
    <property type="entry name" value="GPP34-like"/>
</dbReference>
<reference evidence="13 14" key="1">
    <citation type="submission" date="2015-05" db="EMBL/GenBank/DDBJ databases">
        <title>Distinctive expansion of gene families associated with plant cell wall degradation and secondary metabolism in the genomes of grapevine trunk pathogens.</title>
        <authorList>
            <person name="Lawrence D.P."/>
            <person name="Travadon R."/>
            <person name="Rolshausen P.E."/>
            <person name="Baumgartner K."/>
        </authorList>
    </citation>
    <scope>NUCLEOTIDE SEQUENCE [LARGE SCALE GENOMIC DNA]</scope>
    <source>
        <strain evidence="13">UCRPC4</strain>
    </source>
</reference>
<feature type="transmembrane region" description="Helical" evidence="12">
    <location>
        <begin position="365"/>
        <end position="385"/>
    </location>
</feature>
<dbReference type="Gene3D" id="1.10.3630.10">
    <property type="entry name" value="yeast vps74-n-term truncation variant domain like"/>
    <property type="match status" value="1"/>
</dbReference>
<evidence type="ECO:0000256" key="9">
    <source>
        <dbReference type="ARBA" id="ARBA00023136"/>
    </source>
</evidence>
<dbReference type="Pfam" id="PF02133">
    <property type="entry name" value="Transp_cyt_pur"/>
    <property type="match status" value="1"/>
</dbReference>
<comment type="caution">
    <text evidence="13">The sequence shown here is derived from an EMBL/GenBank/DDBJ whole genome shotgun (WGS) entry which is preliminary data.</text>
</comment>
<evidence type="ECO:0000313" key="13">
    <source>
        <dbReference type="EMBL" id="KKY15527.1"/>
    </source>
</evidence>
<evidence type="ECO:0000256" key="12">
    <source>
        <dbReference type="SAM" id="Phobius"/>
    </source>
</evidence>
<name>A0A0G2DX99_PHACM</name>
<keyword evidence="14" id="KW-1185">Reference proteome</keyword>
<comment type="similarity">
    <text evidence="4">Belongs to the purine-cytosine permease (2.A.39) family.</text>
</comment>
<feature type="transmembrane region" description="Helical" evidence="12">
    <location>
        <begin position="194"/>
        <end position="214"/>
    </location>
</feature>
<dbReference type="Proteomes" id="UP000053317">
    <property type="component" value="Unassembled WGS sequence"/>
</dbReference>
<comment type="subcellular location">
    <subcellularLocation>
        <location evidence="2">Golgi apparatus</location>
        <location evidence="2">Golgi stack membrane</location>
        <topology evidence="2">Peripheral membrane protein</topology>
        <orientation evidence="2">Cytoplasmic side</orientation>
    </subcellularLocation>
    <subcellularLocation>
        <location evidence="1">Membrane</location>
        <topology evidence="1">Multi-pass membrane protein</topology>
    </subcellularLocation>
</comment>
<feature type="transmembrane region" description="Helical" evidence="12">
    <location>
        <begin position="170"/>
        <end position="187"/>
    </location>
</feature>
<feature type="transmembrane region" description="Helical" evidence="12">
    <location>
        <begin position="100"/>
        <end position="120"/>
    </location>
</feature>
<sequence length="834" mass="92736">MISERVLDYLRVPSSEKTTSSQFINDDIRPLPPSRRTWTTWAYISFWAINQICLSNWQLGASLVAFGLSVWQAVISIIIGKFIIAAVAVANGMVGAEWHIGFVVLSRYIWGVYGSYLAIIQRIILSLVWFSVQSWTGGLCVQNILAAIFPSYQHMKNHFPASAHMDTKQFVGWVLFNVLMIPVIYVKPEKINKVVLYMNIVSVITLISIMIWAMSEAGGGGPLLSAPAAKMSSSELGWNIVLGVTTTIGSIAVGLTNQPDYSRFARKPGDQVFGQWFSIIVFGTILPLFGCLASSATQGIWGEAYWNPPDIVQRWLDDDYNAKSRAAAFFAGCGLVVCQLAINSIDNAFSTGMDAAGLLPSYINIRRGAFIGLILSIAMCPWELLSSASTFISVLSAYSVFLGPMAGIQICDYFFVRGRKLKLSDLYHARPDGIYYFKSGVNYRAFISWIVGFASQLPGFANNITPSIVVPVGCQRLYYLAYPLGFVISFIVHYILCRVWPPTGLGEVDGFDSFGTFSSEEAAKMGVVYNEDLLGSDPAVYEVTRESEVFDKSFVPFTDLPRYVGKIDTLKGYLSFWNDNISYALRGCIVIELAFRGRVSMQKDSSRRRFPLADRVIEVIDDTLTGEVLLDEALKMMKSSEKMSVSSWIDLMSGETWNLMKIGYQLKQVRERLAKGLVDKGILRTEKRNFLLFDMATHPVVDSGAKDEIRKRVRNVCSNRTVVLPPSQFLPEDLEFRYLRTVTMVCAAYAANVLENALTTMGHEARERAFAQVDELLAEYSQWPFGKRAGGTQGIGANLGQVITEEVQKNGDKELQLEVVAACLSVFTRLDSLL</sequence>
<dbReference type="GO" id="GO:0005829">
    <property type="term" value="C:cytosol"/>
    <property type="evidence" value="ECO:0007669"/>
    <property type="project" value="UniProtKB-ARBA"/>
</dbReference>
<dbReference type="PANTHER" id="PTHR30618">
    <property type="entry name" value="NCS1 FAMILY PURINE/PYRIMIDINE TRANSPORTER"/>
    <property type="match status" value="1"/>
</dbReference>
<dbReference type="InterPro" id="IPR045225">
    <property type="entry name" value="Uracil/uridine/allantoin_perm"/>
</dbReference>
<keyword evidence="5 12" id="KW-0812">Transmembrane</keyword>
<evidence type="ECO:0000256" key="8">
    <source>
        <dbReference type="ARBA" id="ARBA00023121"/>
    </source>
</evidence>
<dbReference type="InterPro" id="IPR038261">
    <property type="entry name" value="GPP34-like_sf"/>
</dbReference>
<evidence type="ECO:0000256" key="3">
    <source>
        <dbReference type="ARBA" id="ARBA00007284"/>
    </source>
</evidence>
<dbReference type="FunFam" id="1.10.3630.10:FF:000002">
    <property type="entry name" value="Vacuolar sorting-associated 74 protein"/>
    <property type="match status" value="1"/>
</dbReference>
<dbReference type="OrthoDB" id="2018619at2759"/>
<evidence type="ECO:0000256" key="11">
    <source>
        <dbReference type="ARBA" id="ARBA00073084"/>
    </source>
</evidence>
<evidence type="ECO:0000256" key="7">
    <source>
        <dbReference type="ARBA" id="ARBA00023034"/>
    </source>
</evidence>
<dbReference type="AlphaFoldDB" id="A0A0G2DX99"/>
<dbReference type="NCBIfam" id="TIGR00800">
    <property type="entry name" value="ncs1"/>
    <property type="match status" value="1"/>
</dbReference>
<accession>A0A0G2DX99</accession>
<keyword evidence="6 12" id="KW-1133">Transmembrane helix</keyword>
<reference evidence="13 14" key="2">
    <citation type="submission" date="2015-05" db="EMBL/GenBank/DDBJ databases">
        <authorList>
            <person name="Morales-Cruz A."/>
            <person name="Amrine K.C."/>
            <person name="Cantu D."/>
        </authorList>
    </citation>
    <scope>NUCLEOTIDE SEQUENCE [LARGE SCALE GENOMIC DNA]</scope>
    <source>
        <strain evidence="13">UCRPC4</strain>
    </source>
</reference>
<dbReference type="GO" id="GO:0034067">
    <property type="term" value="P:protein localization to Golgi apparatus"/>
    <property type="evidence" value="ECO:0007669"/>
    <property type="project" value="UniProtKB-ARBA"/>
</dbReference>
<comment type="similarity">
    <text evidence="3">Belongs to the GOLPH3/VPS74 family.</text>
</comment>
<keyword evidence="7" id="KW-0333">Golgi apparatus</keyword>
<evidence type="ECO:0000313" key="14">
    <source>
        <dbReference type="Proteomes" id="UP000053317"/>
    </source>
</evidence>
<feature type="transmembrane region" description="Helical" evidence="12">
    <location>
        <begin position="73"/>
        <end position="94"/>
    </location>
</feature>
<organism evidence="13 14">
    <name type="scientific">Phaeomoniella chlamydospora</name>
    <name type="common">Phaeoacremonium chlamydosporum</name>
    <dbReference type="NCBI Taxonomy" id="158046"/>
    <lineage>
        <taxon>Eukaryota</taxon>
        <taxon>Fungi</taxon>
        <taxon>Dikarya</taxon>
        <taxon>Ascomycota</taxon>
        <taxon>Pezizomycotina</taxon>
        <taxon>Eurotiomycetes</taxon>
        <taxon>Chaetothyriomycetidae</taxon>
        <taxon>Phaeomoniellales</taxon>
        <taxon>Phaeomoniellaceae</taxon>
        <taxon>Phaeomoniella</taxon>
    </lineage>
</organism>
<dbReference type="EMBL" id="LCWF01000185">
    <property type="protein sequence ID" value="KKY15527.1"/>
    <property type="molecule type" value="Genomic_DNA"/>
</dbReference>
<evidence type="ECO:0000256" key="5">
    <source>
        <dbReference type="ARBA" id="ARBA00022692"/>
    </source>
</evidence>
<dbReference type="InterPro" id="IPR001248">
    <property type="entry name" value="Pur-cyt_permease"/>
</dbReference>
<dbReference type="PANTHER" id="PTHR30618:SF4">
    <property type="entry name" value="ALLANTOIN PERMEASE"/>
    <property type="match status" value="1"/>
</dbReference>
<evidence type="ECO:0000256" key="2">
    <source>
        <dbReference type="ARBA" id="ARBA00004344"/>
    </source>
</evidence>
<feature type="transmembrane region" description="Helical" evidence="12">
    <location>
        <begin position="326"/>
        <end position="345"/>
    </location>
</feature>
<evidence type="ECO:0000256" key="4">
    <source>
        <dbReference type="ARBA" id="ARBA00008974"/>
    </source>
</evidence>
<dbReference type="GO" id="GO:0015205">
    <property type="term" value="F:nucleobase transmembrane transporter activity"/>
    <property type="evidence" value="ECO:0007669"/>
    <property type="project" value="TreeGrafter"/>
</dbReference>
<keyword evidence="8" id="KW-0446">Lipid-binding</keyword>
<dbReference type="Pfam" id="PF05719">
    <property type="entry name" value="GPP34"/>
    <property type="match status" value="1"/>
</dbReference>
<gene>
    <name evidence="13" type="ORF">UCRPC4_g06330</name>
</gene>
<dbReference type="GO" id="GO:0032580">
    <property type="term" value="C:Golgi cisterna membrane"/>
    <property type="evidence" value="ECO:0007669"/>
    <property type="project" value="UniProtKB-SubCell"/>
</dbReference>
<dbReference type="CDD" id="cd11482">
    <property type="entry name" value="SLC-NCS1sbd_NRT1-like"/>
    <property type="match status" value="1"/>
</dbReference>
<comment type="function">
    <text evidence="10">Phosphatidylinositol-4-phosphate-binding protein that links Golgi membranes to the cytoskeleton and may participate in the tensile force required for vesicle budding from the Golgi. Thereby, may play a role in Golgi membrane trafficking and could indirectly give its flattened shape to the Golgi apparatus. May also bind to the coatomer to regulate Golgi membrane trafficking. May play a role in anterograde transport from the Golgi to the plasma membrane and regulate secretion. Mediates the cis and medial Golgi localization of mannosyltransferases through direct binding of their cytosolic domains. Involved in vacuolar protein sorting.</text>
</comment>